<dbReference type="InterPro" id="IPR046947">
    <property type="entry name" value="LytR-like"/>
</dbReference>
<evidence type="ECO:0000313" key="3">
    <source>
        <dbReference type="Proteomes" id="UP000183047"/>
    </source>
</evidence>
<dbReference type="InterPro" id="IPR007492">
    <property type="entry name" value="LytTR_DNA-bd_dom"/>
</dbReference>
<dbReference type="Gene3D" id="2.40.50.1020">
    <property type="entry name" value="LytTr DNA-binding domain"/>
    <property type="match status" value="1"/>
</dbReference>
<gene>
    <name evidence="2" type="ORF">SAMN02910451_02972</name>
</gene>
<dbReference type="AlphaFoldDB" id="A0A1G5GQ06"/>
<dbReference type="GO" id="GO:0000156">
    <property type="term" value="F:phosphorelay response regulator activity"/>
    <property type="evidence" value="ECO:0007669"/>
    <property type="project" value="InterPro"/>
</dbReference>
<dbReference type="Pfam" id="PF04397">
    <property type="entry name" value="LytTR"/>
    <property type="match status" value="1"/>
</dbReference>
<dbReference type="OrthoDB" id="9808614at2"/>
<proteinExistence type="predicted"/>
<keyword evidence="2" id="KW-0238">DNA-binding</keyword>
<evidence type="ECO:0000313" key="2">
    <source>
        <dbReference type="EMBL" id="SCY53290.1"/>
    </source>
</evidence>
<name>A0A1G5GQ06_9FIRM</name>
<dbReference type="GO" id="GO:0003677">
    <property type="term" value="F:DNA binding"/>
    <property type="evidence" value="ECO:0007669"/>
    <property type="project" value="UniProtKB-KW"/>
</dbReference>
<dbReference type="SMART" id="SM00850">
    <property type="entry name" value="LytTR"/>
    <property type="match status" value="1"/>
</dbReference>
<dbReference type="EMBL" id="FMUR01000023">
    <property type="protein sequence ID" value="SCY53290.1"/>
    <property type="molecule type" value="Genomic_DNA"/>
</dbReference>
<accession>A0A1G5GQ06</accession>
<organism evidence="2 3">
    <name type="scientific">Butyrivibrio hungatei</name>
    <dbReference type="NCBI Taxonomy" id="185008"/>
    <lineage>
        <taxon>Bacteria</taxon>
        <taxon>Bacillati</taxon>
        <taxon>Bacillota</taxon>
        <taxon>Clostridia</taxon>
        <taxon>Lachnospirales</taxon>
        <taxon>Lachnospiraceae</taxon>
        <taxon>Butyrivibrio</taxon>
    </lineage>
</organism>
<dbReference type="Proteomes" id="UP000183047">
    <property type="component" value="Unassembled WGS sequence"/>
</dbReference>
<dbReference type="RefSeq" id="WP_074463352.1">
    <property type="nucleotide sequence ID" value="NZ_FMUR01000023.1"/>
</dbReference>
<feature type="domain" description="HTH LytTR-type" evidence="1">
    <location>
        <begin position="41"/>
        <end position="145"/>
    </location>
</feature>
<keyword evidence="3" id="KW-1185">Reference proteome</keyword>
<reference evidence="3" key="1">
    <citation type="submission" date="2016-10" db="EMBL/GenBank/DDBJ databases">
        <authorList>
            <person name="Varghese N."/>
            <person name="Submissions S."/>
        </authorList>
    </citation>
    <scope>NUCLEOTIDE SEQUENCE [LARGE SCALE GENOMIC DNA]</scope>
    <source>
        <strain evidence="3">XBD2006</strain>
    </source>
</reference>
<protein>
    <submittedName>
        <fullName evidence="2">LytTr DNA-binding domain-containing protein</fullName>
    </submittedName>
</protein>
<dbReference type="PROSITE" id="PS50930">
    <property type="entry name" value="HTH_LYTTR"/>
    <property type="match status" value="1"/>
</dbReference>
<dbReference type="PANTHER" id="PTHR37299:SF1">
    <property type="entry name" value="STAGE 0 SPORULATION PROTEIN A HOMOLOG"/>
    <property type="match status" value="1"/>
</dbReference>
<evidence type="ECO:0000259" key="1">
    <source>
        <dbReference type="PROSITE" id="PS50930"/>
    </source>
</evidence>
<sequence length="156" mass="18370">MKLIKTREENLEENYLELHYEDIDGETAAVLERLRLALKYIEGMADGKKLTFPLSAIFYFESVDRKTFAYTQDTCIEIKETLQGIISEHKDVGFVRISKSSIVNLYKIKRLQGDLNMRTRIFLKNDECLVMNRGYRAEFYEALKKLRGRQKNETDQ</sequence>
<dbReference type="PANTHER" id="PTHR37299">
    <property type="entry name" value="TRANSCRIPTIONAL REGULATOR-RELATED"/>
    <property type="match status" value="1"/>
</dbReference>